<feature type="domain" description="DNA2/NAM7 helicase helicase" evidence="12">
    <location>
        <begin position="261"/>
        <end position="510"/>
    </location>
</feature>
<dbReference type="GO" id="GO:0016787">
    <property type="term" value="F:hydrolase activity"/>
    <property type="evidence" value="ECO:0007669"/>
    <property type="project" value="UniProtKB-KW"/>
</dbReference>
<dbReference type="GO" id="GO:0005737">
    <property type="term" value="C:cytoplasm"/>
    <property type="evidence" value="ECO:0007669"/>
    <property type="project" value="UniProtKB-SubCell"/>
</dbReference>
<keyword evidence="10" id="KW-0539">Nucleus</keyword>
<feature type="compositionally biased region" description="Polar residues" evidence="11">
    <location>
        <begin position="221"/>
        <end position="231"/>
    </location>
</feature>
<protein>
    <recommendedName>
        <fullName evidence="4">DNA helicase</fullName>
        <ecNumber evidence="4">3.6.4.12</ecNumber>
    </recommendedName>
</protein>
<evidence type="ECO:0000256" key="10">
    <source>
        <dbReference type="ARBA" id="ARBA00023242"/>
    </source>
</evidence>
<dbReference type="PANTHER" id="PTHR43788:SF8">
    <property type="entry name" value="DNA-BINDING PROTEIN SMUBP-2"/>
    <property type="match status" value="1"/>
</dbReference>
<sequence length="861" mass="94217">MSVQLRRPDPPNQELLLRWFQTQSKLLAEERKEEQAQSKLLLSKTAPKILEKHGLALLGLGVASIRIGVGAKLLVELERPSFHHVNPNFQPHTFRSGDLAAVLDNSADPQATNESDLIQGVVYKVNDTRIVLAISDKKKAPGANSSTQDSANKRDARTGDSNKVSGNDLDLPERIRLVKVANESTFDRMEVTLDKLAKSLGVPLSSASNPNGDTSAEETEATPQTSPSSGRATALTRSLFGLTTPEWHTTNLPLKPFNQDLNQTQLDAIRYALSADHFSLIHGPPGTGKTTTIVELIMQIVASNFGAADTGTPVRVLVCGASNLAVDNILERLVGSPEHRDVFKKKGVGVTRIGHPARVVAQLQGSTLDAQCTQSAEAQLVKDVSKEIEGIMSELKPTPRGGNKSTKGKPKVRGSDRKKRWEEVRELRKEYRRRDRQVTSSVLDRAQVVLATCHTAGGKQLAHRQYDWVIIDEACQALEVACWIPILKAREGGRLVLAGDHLQLPPTVKSTVTLRKTRRQGTLKVKARSTGDGSKEKVSTKNDATVLSNATESNEDKTTYSDVEESDTDQVDSKFSNVSLFSSPTTRLRPPRSLETTLFSRALGLYGPAIKSLLSIQYRMNTTIMSFPNKELYEARLSAHQSCANISLSDLPNLSSSVAGEDEEEELLAPVVFYDTSGCEYYETTPSPEEGLLLADSKSNLHEIELVVQHLKDVFTRGITASQVTILSPYSAQVGLLHSIVRSYKFNSPPNRSSSSTSKGKDIGEVMDANEIEIGTIDSMQGREKDVVIISLVRSNAEMQVGFLAQKKRLNVAITRAKRQLVVIGDSETIANAKDLTDDFLPNYMAWLDENAIVHPVVASI</sequence>
<dbReference type="InterPro" id="IPR041677">
    <property type="entry name" value="DNA2/NAM7_AAA_11"/>
</dbReference>
<evidence type="ECO:0000259" key="14">
    <source>
        <dbReference type="Pfam" id="PF21138"/>
    </source>
</evidence>
<keyword evidence="9" id="KW-0067">ATP-binding</keyword>
<dbReference type="CDD" id="cd18808">
    <property type="entry name" value="SF1_C_Upf1"/>
    <property type="match status" value="1"/>
</dbReference>
<evidence type="ECO:0000259" key="13">
    <source>
        <dbReference type="Pfam" id="PF13087"/>
    </source>
</evidence>
<dbReference type="GO" id="GO:0043139">
    <property type="term" value="F:5'-3' DNA helicase activity"/>
    <property type="evidence" value="ECO:0007669"/>
    <property type="project" value="TreeGrafter"/>
</dbReference>
<dbReference type="GO" id="GO:0005634">
    <property type="term" value="C:nucleus"/>
    <property type="evidence" value="ECO:0007669"/>
    <property type="project" value="UniProtKB-SubCell"/>
</dbReference>
<dbReference type="InterPro" id="IPR047187">
    <property type="entry name" value="SF1_C_Upf1"/>
</dbReference>
<evidence type="ECO:0000256" key="3">
    <source>
        <dbReference type="ARBA" id="ARBA00007913"/>
    </source>
</evidence>
<feature type="compositionally biased region" description="Polar residues" evidence="11">
    <location>
        <begin position="541"/>
        <end position="552"/>
    </location>
</feature>
<proteinExistence type="inferred from homology"/>
<feature type="compositionally biased region" description="Polar residues" evidence="11">
    <location>
        <begin position="205"/>
        <end position="214"/>
    </location>
</feature>
<dbReference type="InterPro" id="IPR041679">
    <property type="entry name" value="DNA2/NAM7-like_C"/>
</dbReference>
<dbReference type="InterPro" id="IPR048761">
    <property type="entry name" value="SMUBP-2_HCS1_1B"/>
</dbReference>
<dbReference type="InterPro" id="IPR050534">
    <property type="entry name" value="Coronavir_polyprotein_1ab"/>
</dbReference>
<organism evidence="15">
    <name type="scientific">Melanopsichium pennsylvanicum 4</name>
    <dbReference type="NCBI Taxonomy" id="1398559"/>
    <lineage>
        <taxon>Eukaryota</taxon>
        <taxon>Fungi</taxon>
        <taxon>Dikarya</taxon>
        <taxon>Basidiomycota</taxon>
        <taxon>Ustilaginomycotina</taxon>
        <taxon>Ustilaginomycetes</taxon>
        <taxon>Ustilaginales</taxon>
        <taxon>Ustilaginaceae</taxon>
        <taxon>Melanopsichium</taxon>
    </lineage>
</organism>
<dbReference type="Gene3D" id="3.40.50.300">
    <property type="entry name" value="P-loop containing nucleotide triphosphate hydrolases"/>
    <property type="match status" value="2"/>
</dbReference>
<evidence type="ECO:0000313" key="15">
    <source>
        <dbReference type="EMBL" id="CDI52058.1"/>
    </source>
</evidence>
<comment type="similarity">
    <text evidence="3">Belongs to the DNA2/NAM7 helicase family.</text>
</comment>
<evidence type="ECO:0000256" key="9">
    <source>
        <dbReference type="ARBA" id="ARBA00022840"/>
    </source>
</evidence>
<dbReference type="GO" id="GO:0005524">
    <property type="term" value="F:ATP binding"/>
    <property type="evidence" value="ECO:0007669"/>
    <property type="project" value="UniProtKB-KW"/>
</dbReference>
<dbReference type="EMBL" id="HG529526">
    <property type="protein sequence ID" value="CDI52058.1"/>
    <property type="molecule type" value="Genomic_DNA"/>
</dbReference>
<dbReference type="InterPro" id="IPR027417">
    <property type="entry name" value="P-loop_NTPase"/>
</dbReference>
<feature type="compositionally biased region" description="Basic and acidic residues" evidence="11">
    <location>
        <begin position="151"/>
        <end position="160"/>
    </location>
</feature>
<dbReference type="GO" id="GO:0003723">
    <property type="term" value="F:RNA binding"/>
    <property type="evidence" value="ECO:0007669"/>
    <property type="project" value="InterPro"/>
</dbReference>
<evidence type="ECO:0000256" key="4">
    <source>
        <dbReference type="ARBA" id="ARBA00012551"/>
    </source>
</evidence>
<dbReference type="EC" id="3.6.4.12" evidence="4"/>
<keyword evidence="6" id="KW-0547">Nucleotide-binding</keyword>
<feature type="region of interest" description="Disordered" evidence="11">
    <location>
        <begin position="514"/>
        <end position="568"/>
    </location>
</feature>
<accession>A0A077R061</accession>
<dbReference type="Pfam" id="PF13087">
    <property type="entry name" value="AAA_12"/>
    <property type="match status" value="1"/>
</dbReference>
<keyword evidence="5" id="KW-0963">Cytoplasm</keyword>
<evidence type="ECO:0000259" key="12">
    <source>
        <dbReference type="Pfam" id="PF13086"/>
    </source>
</evidence>
<feature type="region of interest" description="Disordered" evidence="11">
    <location>
        <begin position="138"/>
        <end position="168"/>
    </location>
</feature>
<keyword evidence="8 15" id="KW-0347">Helicase</keyword>
<evidence type="ECO:0000256" key="8">
    <source>
        <dbReference type="ARBA" id="ARBA00022806"/>
    </source>
</evidence>
<feature type="domain" description="Helicase SMUBP-2/HCS1 1B" evidence="14">
    <location>
        <begin position="25"/>
        <end position="146"/>
    </location>
</feature>
<keyword evidence="7" id="KW-0378">Hydrolase</keyword>
<feature type="region of interest" description="Disordered" evidence="11">
    <location>
        <begin position="392"/>
        <end position="419"/>
    </location>
</feature>
<evidence type="ECO:0000256" key="6">
    <source>
        <dbReference type="ARBA" id="ARBA00022741"/>
    </source>
</evidence>
<dbReference type="Pfam" id="PF21138">
    <property type="entry name" value="SMUBP-2_HCS1_1B"/>
    <property type="match status" value="1"/>
</dbReference>
<comment type="subcellular location">
    <subcellularLocation>
        <location evidence="2">Cytoplasm</location>
    </subcellularLocation>
    <subcellularLocation>
        <location evidence="1">Nucleus</location>
    </subcellularLocation>
</comment>
<dbReference type="SUPFAM" id="SSF52540">
    <property type="entry name" value="P-loop containing nucleoside triphosphate hydrolases"/>
    <property type="match status" value="2"/>
</dbReference>
<evidence type="ECO:0000256" key="11">
    <source>
        <dbReference type="SAM" id="MobiDB-lite"/>
    </source>
</evidence>
<feature type="region of interest" description="Disordered" evidence="11">
    <location>
        <begin position="202"/>
        <end position="232"/>
    </location>
</feature>
<evidence type="ECO:0000256" key="1">
    <source>
        <dbReference type="ARBA" id="ARBA00004123"/>
    </source>
</evidence>
<evidence type="ECO:0000256" key="2">
    <source>
        <dbReference type="ARBA" id="ARBA00004496"/>
    </source>
</evidence>
<evidence type="ECO:0000256" key="7">
    <source>
        <dbReference type="ARBA" id="ARBA00022801"/>
    </source>
</evidence>
<dbReference type="PANTHER" id="PTHR43788">
    <property type="entry name" value="DNA2/NAM7 HELICASE FAMILY MEMBER"/>
    <property type="match status" value="1"/>
</dbReference>
<dbReference type="Pfam" id="PF13086">
    <property type="entry name" value="AAA_11"/>
    <property type="match status" value="1"/>
</dbReference>
<evidence type="ECO:0000256" key="5">
    <source>
        <dbReference type="ARBA" id="ARBA00022490"/>
    </source>
</evidence>
<feature type="compositionally biased region" description="Basic residues" evidence="11">
    <location>
        <begin position="515"/>
        <end position="527"/>
    </location>
</feature>
<name>A0A077R061_9BASI</name>
<reference evidence="15" key="1">
    <citation type="journal article" date="2014" name="Genome Biol. Evol.">
        <title>Gene Loss Rather Than Gene Gain Is Associated with a Host Jump from Monocots to Dicots in the Smut Fungus Melanopsichium pennsylvanicum.</title>
        <authorList>
            <person name="Sharma R."/>
            <person name="Mishra B."/>
            <person name="Runge F."/>
            <person name="Thines M."/>
        </authorList>
    </citation>
    <scope>NUCLEOTIDE SEQUENCE</scope>
    <source>
        <strain evidence="15">4</strain>
    </source>
</reference>
<dbReference type="Gene3D" id="2.40.30.270">
    <property type="match status" value="1"/>
</dbReference>
<feature type="domain" description="DNA2/NAM7 helicase-like C-terminal" evidence="13">
    <location>
        <begin position="594"/>
        <end position="827"/>
    </location>
</feature>
<dbReference type="AlphaFoldDB" id="A0A077R061"/>